<dbReference type="InterPro" id="IPR036188">
    <property type="entry name" value="FAD/NAD-bd_sf"/>
</dbReference>
<dbReference type="NCBIfam" id="TIGR01984">
    <property type="entry name" value="UbiH"/>
    <property type="match status" value="1"/>
</dbReference>
<gene>
    <name evidence="9" type="ORF">SAMN05421686_10284</name>
</gene>
<proteinExistence type="inferred from homology"/>
<comment type="similarity">
    <text evidence="3">Belongs to the UbiH/COQ6 family.</text>
</comment>
<keyword evidence="4" id="KW-0285">Flavoprotein</keyword>
<evidence type="ECO:0000259" key="8">
    <source>
        <dbReference type="Pfam" id="PF01494"/>
    </source>
</evidence>
<dbReference type="InterPro" id="IPR002938">
    <property type="entry name" value="FAD-bd"/>
</dbReference>
<evidence type="ECO:0000256" key="6">
    <source>
        <dbReference type="ARBA" id="ARBA00023002"/>
    </source>
</evidence>
<name>A0A1N7JKQ7_9GAMM</name>
<dbReference type="EMBL" id="FTOH01000002">
    <property type="protein sequence ID" value="SIS49952.1"/>
    <property type="molecule type" value="Genomic_DNA"/>
</dbReference>
<dbReference type="SUPFAM" id="SSF51905">
    <property type="entry name" value="FAD/NAD(P)-binding domain"/>
    <property type="match status" value="1"/>
</dbReference>
<dbReference type="InterPro" id="IPR010971">
    <property type="entry name" value="UbiH/COQ6"/>
</dbReference>
<evidence type="ECO:0000256" key="5">
    <source>
        <dbReference type="ARBA" id="ARBA00022827"/>
    </source>
</evidence>
<evidence type="ECO:0000313" key="9">
    <source>
        <dbReference type="EMBL" id="SIS49952.1"/>
    </source>
</evidence>
<dbReference type="OrthoDB" id="9769565at2"/>
<evidence type="ECO:0000256" key="3">
    <source>
        <dbReference type="ARBA" id="ARBA00005349"/>
    </source>
</evidence>
<reference evidence="10" key="1">
    <citation type="submission" date="2017-01" db="EMBL/GenBank/DDBJ databases">
        <authorList>
            <person name="Varghese N."/>
            <person name="Submissions S."/>
        </authorList>
    </citation>
    <scope>NUCLEOTIDE SEQUENCE [LARGE SCALE GENOMIC DNA]</scope>
    <source>
        <strain evidence="10">DSM 24913</strain>
    </source>
</reference>
<dbReference type="NCBIfam" id="TIGR01988">
    <property type="entry name" value="Ubi-OHases"/>
    <property type="match status" value="1"/>
</dbReference>
<sequence length="409" mass="44275">MSTDNSKVDITIIGAGMAGASLVHLLAPARAAGLSIALIDRQPLSWDKDDSDRPPSFDGRATALSWGTRQILEELDIWNSIAPYACSIDHIQVSDEGRFGQAQLHANEQNTEALGYIIENHRLGQGLLSGLNVSDSLHVMAPNSVETVRMTAEGAELKLDNGRTLTTQLLIMADGGRSPLPRQLGIEQSRKDYGAQALVTQVKCEKPHDHWAYERFSSDGPIAFLPLNNNEYAVVWTLNNDEIDDVLALADDVLIERLQARIGYRVGKISAIGERLTYPLALVKSSEQVRRSLVLLGNAAHSLHPVAGQGFNLTLRDAAVLAEHLNRAAMQEQDVGSLDVLEAYLQQQSADQRNTIAASDLLPRIFGSKVPAVALLRDAGLLTMAAAPVARRLFARHAMGLGHTAAKLG</sequence>
<dbReference type="PANTHER" id="PTHR43876:SF8">
    <property type="entry name" value="2-OCTAPRENYL-6-METHOXYPHENOL HYDROXYLASE"/>
    <property type="match status" value="1"/>
</dbReference>
<dbReference type="GO" id="GO:0006744">
    <property type="term" value="P:ubiquinone biosynthetic process"/>
    <property type="evidence" value="ECO:0007669"/>
    <property type="project" value="UniProtKB-UniPathway"/>
</dbReference>
<evidence type="ECO:0000313" key="10">
    <source>
        <dbReference type="Proteomes" id="UP000185639"/>
    </source>
</evidence>
<dbReference type="AlphaFoldDB" id="A0A1N7JKQ7"/>
<comment type="cofactor">
    <cofactor evidence="1">
        <name>FAD</name>
        <dbReference type="ChEBI" id="CHEBI:57692"/>
    </cofactor>
</comment>
<keyword evidence="6" id="KW-0560">Oxidoreductase</keyword>
<accession>A0A1N7JKQ7</accession>
<dbReference type="GO" id="GO:0008681">
    <property type="term" value="F:2-octaprenyl-6-methoxyphenol hydroxylase activity"/>
    <property type="evidence" value="ECO:0007669"/>
    <property type="project" value="InterPro"/>
</dbReference>
<dbReference type="InterPro" id="IPR051205">
    <property type="entry name" value="UbiH/COQ6_monooxygenase"/>
</dbReference>
<dbReference type="UniPathway" id="UPA00232"/>
<evidence type="ECO:0000256" key="1">
    <source>
        <dbReference type="ARBA" id="ARBA00001974"/>
    </source>
</evidence>
<dbReference type="NCBIfam" id="NF004356">
    <property type="entry name" value="PRK05732.1"/>
    <property type="match status" value="1"/>
</dbReference>
<dbReference type="InterPro" id="IPR011295">
    <property type="entry name" value="UbiH"/>
</dbReference>
<feature type="domain" description="FAD-binding" evidence="8">
    <location>
        <begin position="7"/>
        <end position="344"/>
    </location>
</feature>
<protein>
    <submittedName>
        <fullName evidence="9">2-octaprenyl-6-methoxyphenol hydroxylase /2-octaprenyl-3-methyl-6-methoxy-1,4-benzoquinol hydroxylase</fullName>
    </submittedName>
</protein>
<comment type="pathway">
    <text evidence="2">Cofactor biosynthesis; ubiquinone biosynthesis.</text>
</comment>
<keyword evidence="7" id="KW-0503">Monooxygenase</keyword>
<dbReference type="Gene3D" id="3.50.50.60">
    <property type="entry name" value="FAD/NAD(P)-binding domain"/>
    <property type="match status" value="2"/>
</dbReference>
<evidence type="ECO:0000256" key="7">
    <source>
        <dbReference type="ARBA" id="ARBA00023033"/>
    </source>
</evidence>
<dbReference type="PRINTS" id="PR00420">
    <property type="entry name" value="RNGMNOXGNASE"/>
</dbReference>
<keyword evidence="5" id="KW-0274">FAD</keyword>
<dbReference type="GO" id="GO:0071949">
    <property type="term" value="F:FAD binding"/>
    <property type="evidence" value="ECO:0007669"/>
    <property type="project" value="InterPro"/>
</dbReference>
<dbReference type="Pfam" id="PF01494">
    <property type="entry name" value="FAD_binding_3"/>
    <property type="match status" value="1"/>
</dbReference>
<dbReference type="STRING" id="484498.SAMN05421686_10284"/>
<evidence type="ECO:0000256" key="4">
    <source>
        <dbReference type="ARBA" id="ARBA00022630"/>
    </source>
</evidence>
<dbReference type="RefSeq" id="WP_076514257.1">
    <property type="nucleotide sequence ID" value="NZ_FTOH01000002.1"/>
</dbReference>
<keyword evidence="10" id="KW-1185">Reference proteome</keyword>
<dbReference type="PANTHER" id="PTHR43876">
    <property type="entry name" value="UBIQUINONE BIOSYNTHESIS MONOOXYGENASE COQ6, MITOCHONDRIAL"/>
    <property type="match status" value="1"/>
</dbReference>
<organism evidence="9 10">
    <name type="scientific">Thalassolituus maritimus</name>
    <dbReference type="NCBI Taxonomy" id="484498"/>
    <lineage>
        <taxon>Bacteria</taxon>
        <taxon>Pseudomonadati</taxon>
        <taxon>Pseudomonadota</taxon>
        <taxon>Gammaproteobacteria</taxon>
        <taxon>Oceanospirillales</taxon>
        <taxon>Oceanospirillaceae</taxon>
        <taxon>Thalassolituus</taxon>
    </lineage>
</organism>
<evidence type="ECO:0000256" key="2">
    <source>
        <dbReference type="ARBA" id="ARBA00004749"/>
    </source>
</evidence>
<dbReference type="Proteomes" id="UP000185639">
    <property type="component" value="Unassembled WGS sequence"/>
</dbReference>